<keyword evidence="3" id="KW-0804">Transcription</keyword>
<dbReference type="Pfam" id="PF01638">
    <property type="entry name" value="HxlR"/>
    <property type="match status" value="1"/>
</dbReference>
<dbReference type="PANTHER" id="PTHR33204">
    <property type="entry name" value="TRANSCRIPTIONAL REGULATOR, MARR FAMILY"/>
    <property type="match status" value="1"/>
</dbReference>
<sequence length="147" mass="16032">MEKTTDVEAGACYTVEALVEGDACRAREVLDLVGDKWSLYVVSHLGSETKRFTELKRGIDGISQRMLTVTLRALERDGILIRTVHEVMPPHVTYALTPLGVTLLAAAAPLIRWTNQNLDQMDKARADFDARAAARDATPTGPGAIGR</sequence>
<organism evidence="5 6">
    <name type="scientific">Planotetraspora phitsanulokensis</name>
    <dbReference type="NCBI Taxonomy" id="575192"/>
    <lineage>
        <taxon>Bacteria</taxon>
        <taxon>Bacillati</taxon>
        <taxon>Actinomycetota</taxon>
        <taxon>Actinomycetes</taxon>
        <taxon>Streptosporangiales</taxon>
        <taxon>Streptosporangiaceae</taxon>
        <taxon>Planotetraspora</taxon>
    </lineage>
</organism>
<dbReference type="RefSeq" id="WP_204074574.1">
    <property type="nucleotide sequence ID" value="NZ_BAABHI010000008.1"/>
</dbReference>
<dbReference type="PROSITE" id="PS51118">
    <property type="entry name" value="HTH_HXLR"/>
    <property type="match status" value="1"/>
</dbReference>
<keyword evidence="2" id="KW-0238">DNA-binding</keyword>
<dbReference type="EMBL" id="BOOP01000018">
    <property type="protein sequence ID" value="GII38966.1"/>
    <property type="molecule type" value="Genomic_DNA"/>
</dbReference>
<dbReference type="SUPFAM" id="SSF46785">
    <property type="entry name" value="Winged helix' DNA-binding domain"/>
    <property type="match status" value="1"/>
</dbReference>
<evidence type="ECO:0000256" key="2">
    <source>
        <dbReference type="ARBA" id="ARBA00023125"/>
    </source>
</evidence>
<evidence type="ECO:0000313" key="5">
    <source>
        <dbReference type="EMBL" id="GII38966.1"/>
    </source>
</evidence>
<dbReference type="InterPro" id="IPR036390">
    <property type="entry name" value="WH_DNA-bd_sf"/>
</dbReference>
<dbReference type="AlphaFoldDB" id="A0A8J3U6D5"/>
<dbReference type="InterPro" id="IPR036388">
    <property type="entry name" value="WH-like_DNA-bd_sf"/>
</dbReference>
<dbReference type="Gene3D" id="1.10.10.10">
    <property type="entry name" value="Winged helix-like DNA-binding domain superfamily/Winged helix DNA-binding domain"/>
    <property type="match status" value="1"/>
</dbReference>
<proteinExistence type="predicted"/>
<dbReference type="InterPro" id="IPR002577">
    <property type="entry name" value="HTH_HxlR"/>
</dbReference>
<evidence type="ECO:0000256" key="3">
    <source>
        <dbReference type="ARBA" id="ARBA00023163"/>
    </source>
</evidence>
<evidence type="ECO:0000256" key="1">
    <source>
        <dbReference type="ARBA" id="ARBA00023015"/>
    </source>
</evidence>
<keyword evidence="1" id="KW-0805">Transcription regulation</keyword>
<evidence type="ECO:0000313" key="6">
    <source>
        <dbReference type="Proteomes" id="UP000622547"/>
    </source>
</evidence>
<protein>
    <recommendedName>
        <fullName evidence="4">HTH hxlR-type domain-containing protein</fullName>
    </recommendedName>
</protein>
<dbReference type="PANTHER" id="PTHR33204:SF39">
    <property type="entry name" value="TRANSCRIPTIONAL REGULATORY PROTEIN"/>
    <property type="match status" value="1"/>
</dbReference>
<evidence type="ECO:0000259" key="4">
    <source>
        <dbReference type="PROSITE" id="PS51118"/>
    </source>
</evidence>
<feature type="domain" description="HTH hxlR-type" evidence="4">
    <location>
        <begin position="24"/>
        <end position="122"/>
    </location>
</feature>
<dbReference type="GO" id="GO:0003677">
    <property type="term" value="F:DNA binding"/>
    <property type="evidence" value="ECO:0007669"/>
    <property type="project" value="UniProtKB-KW"/>
</dbReference>
<dbReference type="Proteomes" id="UP000622547">
    <property type="component" value="Unassembled WGS sequence"/>
</dbReference>
<gene>
    <name evidence="5" type="ORF">Pph01_39690</name>
</gene>
<name>A0A8J3U6D5_9ACTN</name>
<reference evidence="5 6" key="1">
    <citation type="submission" date="2021-01" db="EMBL/GenBank/DDBJ databases">
        <title>Whole genome shotgun sequence of Planotetraspora phitsanulokensis NBRC 104273.</title>
        <authorList>
            <person name="Komaki H."/>
            <person name="Tamura T."/>
        </authorList>
    </citation>
    <scope>NUCLEOTIDE SEQUENCE [LARGE SCALE GENOMIC DNA]</scope>
    <source>
        <strain evidence="5 6">NBRC 104273</strain>
    </source>
</reference>
<comment type="caution">
    <text evidence="5">The sequence shown here is derived from an EMBL/GenBank/DDBJ whole genome shotgun (WGS) entry which is preliminary data.</text>
</comment>
<accession>A0A8J3U6D5</accession>
<keyword evidence="6" id="KW-1185">Reference proteome</keyword>